<evidence type="ECO:0000313" key="2">
    <source>
        <dbReference type="EMBL" id="CAB4955350.1"/>
    </source>
</evidence>
<dbReference type="InterPro" id="IPR013078">
    <property type="entry name" value="His_Pase_superF_clade-1"/>
</dbReference>
<dbReference type="EMBL" id="CAFBNP010000109">
    <property type="protein sequence ID" value="CAB4955350.1"/>
    <property type="molecule type" value="Genomic_DNA"/>
</dbReference>
<sequence length="138" mass="15015">MEYGDWSGKKILILSRTKLWKSIQSRPSLVRFPNGESFLEMQSRALETIKKIAVPGENVLVCSHGDVIKAIVSGLIGLNLDNFQSLAVDPASITIIDVIGDSARLRVLNNSDYLNNLKFTGTGDRNLNLGGGSGAKRE</sequence>
<dbReference type="SUPFAM" id="SSF53254">
    <property type="entry name" value="Phosphoglycerate mutase-like"/>
    <property type="match status" value="1"/>
</dbReference>
<dbReference type="AlphaFoldDB" id="A0A6J6S948"/>
<dbReference type="Pfam" id="PF00300">
    <property type="entry name" value="His_Phos_1"/>
    <property type="match status" value="1"/>
</dbReference>
<gene>
    <name evidence="1" type="ORF">UFOPK2782_00318</name>
    <name evidence="2" type="ORF">UFOPK3828_00624</name>
</gene>
<dbReference type="InterPro" id="IPR029033">
    <property type="entry name" value="His_PPase_superfam"/>
</dbReference>
<dbReference type="EMBL" id="CAEZYS010000024">
    <property type="protein sequence ID" value="CAB4731047.1"/>
    <property type="molecule type" value="Genomic_DNA"/>
</dbReference>
<dbReference type="Gene3D" id="3.40.50.1240">
    <property type="entry name" value="Phosphoglycerate mutase-like"/>
    <property type="match status" value="1"/>
</dbReference>
<organism evidence="1">
    <name type="scientific">freshwater metagenome</name>
    <dbReference type="NCBI Taxonomy" id="449393"/>
    <lineage>
        <taxon>unclassified sequences</taxon>
        <taxon>metagenomes</taxon>
        <taxon>ecological metagenomes</taxon>
    </lineage>
</organism>
<proteinExistence type="predicted"/>
<dbReference type="CDD" id="cd07067">
    <property type="entry name" value="HP_PGM_like"/>
    <property type="match status" value="1"/>
</dbReference>
<protein>
    <submittedName>
        <fullName evidence="1">Unannotated protein</fullName>
    </submittedName>
</protein>
<evidence type="ECO:0000313" key="1">
    <source>
        <dbReference type="EMBL" id="CAB4731047.1"/>
    </source>
</evidence>
<reference evidence="1" key="1">
    <citation type="submission" date="2020-05" db="EMBL/GenBank/DDBJ databases">
        <authorList>
            <person name="Chiriac C."/>
            <person name="Salcher M."/>
            <person name="Ghai R."/>
            <person name="Kavagutti S V."/>
        </authorList>
    </citation>
    <scope>NUCLEOTIDE SEQUENCE</scope>
</reference>
<name>A0A6J6S948_9ZZZZ</name>
<accession>A0A6J6S948</accession>